<dbReference type="GO" id="GO:0005975">
    <property type="term" value="P:carbohydrate metabolic process"/>
    <property type="evidence" value="ECO:0007669"/>
    <property type="project" value="InterPro"/>
</dbReference>
<evidence type="ECO:0000313" key="5">
    <source>
        <dbReference type="EMBL" id="OGD29547.1"/>
    </source>
</evidence>
<dbReference type="SUPFAM" id="SSF53697">
    <property type="entry name" value="SIS domain"/>
    <property type="match status" value="1"/>
</dbReference>
<keyword evidence="3" id="KW-1133">Transmembrane helix</keyword>
<evidence type="ECO:0000259" key="4">
    <source>
        <dbReference type="PROSITE" id="PS51464"/>
    </source>
</evidence>
<dbReference type="InterPro" id="IPR046348">
    <property type="entry name" value="SIS_dom_sf"/>
</dbReference>
<proteinExistence type="inferred from homology"/>
<keyword evidence="3" id="KW-0472">Membrane</keyword>
<name>A0A1F5BFZ7_9BACT</name>
<feature type="domain" description="SIS" evidence="4">
    <location>
        <begin position="34"/>
        <end position="183"/>
    </location>
</feature>
<dbReference type="GO" id="GO:0004347">
    <property type="term" value="F:glucose-6-phosphate isomerase activity"/>
    <property type="evidence" value="ECO:0007669"/>
    <property type="project" value="InterPro"/>
</dbReference>
<dbReference type="CDD" id="cd05637">
    <property type="entry name" value="SIS_PGI_PMI_2"/>
    <property type="match status" value="1"/>
</dbReference>
<dbReference type="Gene3D" id="3.40.50.10490">
    <property type="entry name" value="Glucose-6-phosphate isomerase like protein, domain 1"/>
    <property type="match status" value="2"/>
</dbReference>
<organism evidence="5 6">
    <name type="scientific">Candidatus Azambacteria bacterium RIFCSPHIGHO2_02_46_12</name>
    <dbReference type="NCBI Taxonomy" id="1797295"/>
    <lineage>
        <taxon>Bacteria</taxon>
        <taxon>Candidatus Azamiibacteriota</taxon>
    </lineage>
</organism>
<dbReference type="EMBL" id="MEYN01000048">
    <property type="protein sequence ID" value="OGD29547.1"/>
    <property type="molecule type" value="Genomic_DNA"/>
</dbReference>
<dbReference type="InterPro" id="IPR019490">
    <property type="entry name" value="Glu6P/Mann6P_isomerase_C"/>
</dbReference>
<dbReference type="GO" id="GO:0097367">
    <property type="term" value="F:carbohydrate derivative binding"/>
    <property type="evidence" value="ECO:0007669"/>
    <property type="project" value="InterPro"/>
</dbReference>
<accession>A0A1F5BFZ7</accession>
<dbReference type="NCBIfam" id="NF006423">
    <property type="entry name" value="PRK08674.1-2"/>
    <property type="match status" value="1"/>
</dbReference>
<keyword evidence="3" id="KW-0812">Transmembrane</keyword>
<evidence type="ECO:0000256" key="1">
    <source>
        <dbReference type="ARBA" id="ARBA00010523"/>
    </source>
</evidence>
<reference evidence="5 6" key="1">
    <citation type="journal article" date="2016" name="Nat. Commun.">
        <title>Thousands of microbial genomes shed light on interconnected biogeochemical processes in an aquifer system.</title>
        <authorList>
            <person name="Anantharaman K."/>
            <person name="Brown C.T."/>
            <person name="Hug L.A."/>
            <person name="Sharon I."/>
            <person name="Castelle C.J."/>
            <person name="Probst A.J."/>
            <person name="Thomas B.C."/>
            <person name="Singh A."/>
            <person name="Wilkins M.J."/>
            <person name="Karaoz U."/>
            <person name="Brodie E.L."/>
            <person name="Williams K.H."/>
            <person name="Hubbard S.S."/>
            <person name="Banfield J.F."/>
        </authorList>
    </citation>
    <scope>NUCLEOTIDE SEQUENCE [LARGE SCALE GENOMIC DNA]</scope>
</reference>
<evidence type="ECO:0000256" key="2">
    <source>
        <dbReference type="ARBA" id="ARBA00023235"/>
    </source>
</evidence>
<dbReference type="Proteomes" id="UP000179184">
    <property type="component" value="Unassembled WGS sequence"/>
</dbReference>
<dbReference type="InterPro" id="IPR001347">
    <property type="entry name" value="SIS_dom"/>
</dbReference>
<comment type="similarity">
    <text evidence="1">Belongs to the PGI/PMI family.</text>
</comment>
<evidence type="ECO:0000256" key="3">
    <source>
        <dbReference type="SAM" id="Phobius"/>
    </source>
</evidence>
<dbReference type="PROSITE" id="PS51464">
    <property type="entry name" value="SIS"/>
    <property type="match status" value="1"/>
</dbReference>
<dbReference type="AlphaFoldDB" id="A0A1F5BFZ7"/>
<dbReference type="Pfam" id="PF10432">
    <property type="entry name" value="bact-PGI_C"/>
    <property type="match status" value="1"/>
</dbReference>
<keyword evidence="2 5" id="KW-0413">Isomerase</keyword>
<dbReference type="GO" id="GO:1901135">
    <property type="term" value="P:carbohydrate derivative metabolic process"/>
    <property type="evidence" value="ECO:0007669"/>
    <property type="project" value="InterPro"/>
</dbReference>
<comment type="caution">
    <text evidence="5">The sequence shown here is derived from an EMBL/GenBank/DDBJ whole genome shotgun (WGS) entry which is preliminary data.</text>
</comment>
<sequence length="339" mass="37988">MEIKMRLDTTKLDKSNMRGVIVNFPSQFKFGIEAAGTIKLKTGFEKIFVCGMGGSALAGLLAGTWLRLEKKHCPIHVLRQYDLPKIGGKKPLIVCVSYSGNTEETISNYKQALKNKYQTVSVSVGGKLKALCEKNKTPFIALPSDDIPPRLAVGYIFGALAAILEKSGFAENLSKKILTGAEKIRPIESEKYGRTLAEKINKKIPIIYSSSDYHSLAYNWKIQFNENAKIPAFCNFFPELNHNEMLGFNFKEYADKFHILVLKSDKEHPRNAKRVNLTAEILKKNGAALDVVALKGKSNFEKIFNALILGHWTSYYLALQKGFDPAPVEMIEEFKKKMA</sequence>
<protein>
    <submittedName>
        <fullName evidence="5">Bifunctional phosphoglucose/phosphomannose isomerase</fullName>
    </submittedName>
</protein>
<gene>
    <name evidence="5" type="ORF">A2W60_02455</name>
</gene>
<feature type="transmembrane region" description="Helical" evidence="3">
    <location>
        <begin position="47"/>
        <end position="66"/>
    </location>
</feature>
<dbReference type="NCBIfam" id="TIGR02128">
    <property type="entry name" value="G6PI_arch"/>
    <property type="match status" value="1"/>
</dbReference>
<evidence type="ECO:0000313" key="6">
    <source>
        <dbReference type="Proteomes" id="UP000179184"/>
    </source>
</evidence>
<dbReference type="GO" id="GO:0004476">
    <property type="term" value="F:mannose-6-phosphate isomerase activity"/>
    <property type="evidence" value="ECO:0007669"/>
    <property type="project" value="InterPro"/>
</dbReference>